<dbReference type="InterPro" id="IPR029058">
    <property type="entry name" value="AB_hydrolase_fold"/>
</dbReference>
<feature type="region of interest" description="Disordered" evidence="1">
    <location>
        <begin position="1"/>
        <end position="33"/>
    </location>
</feature>
<evidence type="ECO:0000313" key="3">
    <source>
        <dbReference type="Proteomes" id="UP000660262"/>
    </source>
</evidence>
<accession>A0A830H543</accession>
<gene>
    <name evidence="2" type="ORF">PPROV_000091100</name>
</gene>
<dbReference type="PANTHER" id="PTHR37471:SF1">
    <property type="entry name" value="AB HYDROLASE-1 DOMAIN-CONTAINING PROTEIN"/>
    <property type="match status" value="1"/>
</dbReference>
<keyword evidence="3" id="KW-1185">Reference proteome</keyword>
<feature type="region of interest" description="Disordered" evidence="1">
    <location>
        <begin position="124"/>
        <end position="164"/>
    </location>
</feature>
<dbReference type="Gene3D" id="3.40.50.1820">
    <property type="entry name" value="alpha/beta hydrolase"/>
    <property type="match status" value="1"/>
</dbReference>
<name>A0A830H543_9CHLO</name>
<feature type="compositionally biased region" description="Low complexity" evidence="1">
    <location>
        <begin position="24"/>
        <end position="33"/>
    </location>
</feature>
<dbReference type="Proteomes" id="UP000660262">
    <property type="component" value="Unassembled WGS sequence"/>
</dbReference>
<feature type="compositionally biased region" description="Basic and acidic residues" evidence="1">
    <location>
        <begin position="1"/>
        <end position="12"/>
    </location>
</feature>
<dbReference type="EMBL" id="BNJQ01000002">
    <property type="protein sequence ID" value="GHP02154.1"/>
    <property type="molecule type" value="Genomic_DNA"/>
</dbReference>
<organism evidence="2 3">
    <name type="scientific">Pycnococcus provasolii</name>
    <dbReference type="NCBI Taxonomy" id="41880"/>
    <lineage>
        <taxon>Eukaryota</taxon>
        <taxon>Viridiplantae</taxon>
        <taxon>Chlorophyta</taxon>
        <taxon>Pseudoscourfieldiophyceae</taxon>
        <taxon>Pseudoscourfieldiales</taxon>
        <taxon>Pycnococcaceae</taxon>
        <taxon>Pycnococcus</taxon>
    </lineage>
</organism>
<dbReference type="OrthoDB" id="2017000at2759"/>
<feature type="compositionally biased region" description="Low complexity" evidence="1">
    <location>
        <begin position="80"/>
        <end position="103"/>
    </location>
</feature>
<dbReference type="SUPFAM" id="SSF53474">
    <property type="entry name" value="alpha/beta-Hydrolases"/>
    <property type="match status" value="1"/>
</dbReference>
<dbReference type="AlphaFoldDB" id="A0A830H543"/>
<comment type="caution">
    <text evidence="2">The sequence shown here is derived from an EMBL/GenBank/DDBJ whole genome shotgun (WGS) entry which is preliminary data.</text>
</comment>
<evidence type="ECO:0000256" key="1">
    <source>
        <dbReference type="SAM" id="MobiDB-lite"/>
    </source>
</evidence>
<evidence type="ECO:0008006" key="4">
    <source>
        <dbReference type="Google" id="ProtNLM"/>
    </source>
</evidence>
<reference evidence="2" key="1">
    <citation type="submission" date="2020-10" db="EMBL/GenBank/DDBJ databases">
        <title>Unveiling of a novel bifunctional photoreceptor, Dualchrome1, isolated from a cosmopolitan green alga.</title>
        <authorList>
            <person name="Suzuki S."/>
            <person name="Kawachi M."/>
        </authorList>
    </citation>
    <scope>NUCLEOTIDE SEQUENCE</scope>
    <source>
        <strain evidence="2">NIES 2893</strain>
    </source>
</reference>
<feature type="region of interest" description="Disordered" evidence="1">
    <location>
        <begin position="80"/>
        <end position="104"/>
    </location>
</feature>
<sequence length="698" mass="75711">MSSENAPRDDSARSILESVEPAPSDSSHPFSFMESSSPFHEVGVGLGSMTDLHPLAGSDYLAPACREAFPASAASPASASASCHPSSFSSPSRSASRSPLLDRSSSRLDQIELVPLTSSSLDVLCEPSDSSPKAYSLDAQDETTTTTQQPLHPPSASDEKTTSSSSSPAPLCWITSLPWHASWAGALARTLTEGVTRAVTPAAALHLAVRLATTKPATAKKHILKTILLKQRKAALSALVDVWCAAEVAFAVWHAVRAHQLIKKPTDLALARPPPGEEFELAQQLAEQLRAAAAATNSTVAEELALWFVRDYKEHGGLLPAAASEMTRDDVEAWICYATTHKEPHEMERHERDALLKPLEALLPKDSLSPRRCRSGSDARYGRIRPIRLTMDPVRCSHRPLISYAVTHLGIKVAETAALWTRGFIHHGGGKVTYWRRAARPEREGAKQIPVCLLHGMGVGIVPYLGLVDLWLADEPGREVFLFEFHSISLRVAPTSPPSAEETVRIIADALASYGWEKAHFVGHSYGSSVLAWLVKMSSVVAAATFCDPICFLLGKADVAYGFSYRTPQTLLDCLVKYFVAEELHVAITLHRHFFGRHNCLPVSALEGVPFAVVLSEDDSIVPSKAVAAHLKAEAPETCVEVTILKGHSHAQFIVDAAARQTIHAAFRKADKKRHEEEERMEVASTKVRSLLGIAHAC</sequence>
<evidence type="ECO:0000313" key="2">
    <source>
        <dbReference type="EMBL" id="GHP02154.1"/>
    </source>
</evidence>
<dbReference type="PANTHER" id="PTHR37471">
    <property type="entry name" value="UNNAMED PRODUCT"/>
    <property type="match status" value="1"/>
</dbReference>
<proteinExistence type="predicted"/>
<protein>
    <recommendedName>
        <fullName evidence="4">AB hydrolase-1 domain-containing protein</fullName>
    </recommendedName>
</protein>